<proteinExistence type="predicted"/>
<protein>
    <submittedName>
        <fullName evidence="2">Uncharacterized protein</fullName>
    </submittedName>
</protein>
<dbReference type="EMBL" id="BOOO01000066">
    <property type="protein sequence ID" value="GII34937.1"/>
    <property type="molecule type" value="Genomic_DNA"/>
</dbReference>
<evidence type="ECO:0000256" key="1">
    <source>
        <dbReference type="SAM" id="SignalP"/>
    </source>
</evidence>
<accession>A0A8J3TZ72</accession>
<comment type="caution">
    <text evidence="2">The sequence shown here is derived from an EMBL/GenBank/DDBJ whole genome shotgun (WGS) entry which is preliminary data.</text>
</comment>
<dbReference type="RefSeq" id="WP_203958706.1">
    <property type="nucleotide sequence ID" value="NZ_BOOO01000066.1"/>
</dbReference>
<evidence type="ECO:0000313" key="3">
    <source>
        <dbReference type="Proteomes" id="UP000650628"/>
    </source>
</evidence>
<feature type="chain" id="PRO_5039061257" evidence="1">
    <location>
        <begin position="25"/>
        <end position="130"/>
    </location>
</feature>
<keyword evidence="1" id="KW-0732">Signal</keyword>
<sequence>MRRRTTMTAAAVVLLGAAAGVAYTMTRSTAETPCEAAATLVTKAQESIRKDASTIVFKAPDGSQPIWLGMTAMADGLTTGSLEDVEGEPSPKLVEALYEFSRAAPASAEDLTDPDGKVQLSLSHISAACP</sequence>
<reference evidence="2 3" key="1">
    <citation type="submission" date="2021-01" db="EMBL/GenBank/DDBJ databases">
        <title>Whole genome shotgun sequence of Planotetraspora mira NBRC 15435.</title>
        <authorList>
            <person name="Komaki H."/>
            <person name="Tamura T."/>
        </authorList>
    </citation>
    <scope>NUCLEOTIDE SEQUENCE [LARGE SCALE GENOMIC DNA]</scope>
    <source>
        <strain evidence="2 3">NBRC 15435</strain>
    </source>
</reference>
<evidence type="ECO:0000313" key="2">
    <source>
        <dbReference type="EMBL" id="GII34937.1"/>
    </source>
</evidence>
<dbReference type="Proteomes" id="UP000650628">
    <property type="component" value="Unassembled WGS sequence"/>
</dbReference>
<feature type="signal peptide" evidence="1">
    <location>
        <begin position="1"/>
        <end position="24"/>
    </location>
</feature>
<dbReference type="AlphaFoldDB" id="A0A8J3TZ72"/>
<name>A0A8J3TZ72_9ACTN</name>
<gene>
    <name evidence="2" type="ORF">Pmi06nite_83790</name>
</gene>
<keyword evidence="3" id="KW-1185">Reference proteome</keyword>
<organism evidence="2 3">
    <name type="scientific">Planotetraspora mira</name>
    <dbReference type="NCBI Taxonomy" id="58121"/>
    <lineage>
        <taxon>Bacteria</taxon>
        <taxon>Bacillati</taxon>
        <taxon>Actinomycetota</taxon>
        <taxon>Actinomycetes</taxon>
        <taxon>Streptosporangiales</taxon>
        <taxon>Streptosporangiaceae</taxon>
        <taxon>Planotetraspora</taxon>
    </lineage>
</organism>